<dbReference type="SUPFAM" id="SSF54928">
    <property type="entry name" value="RNA-binding domain, RBD"/>
    <property type="match status" value="1"/>
</dbReference>
<dbReference type="InterPro" id="IPR000504">
    <property type="entry name" value="RRM_dom"/>
</dbReference>
<dbReference type="InterPro" id="IPR035979">
    <property type="entry name" value="RBD_domain_sf"/>
</dbReference>
<keyword evidence="4" id="KW-1185">Reference proteome</keyword>
<dbReference type="Pfam" id="PF00076">
    <property type="entry name" value="RRM_1"/>
    <property type="match status" value="1"/>
</dbReference>
<dbReference type="GO" id="GO:1990904">
    <property type="term" value="C:ribonucleoprotein complex"/>
    <property type="evidence" value="ECO:0007669"/>
    <property type="project" value="UniProtKB-KW"/>
</dbReference>
<keyword evidence="1" id="KW-0694">RNA-binding</keyword>
<name>A0ABQ5ESC5_9ASTR</name>
<dbReference type="PANTHER" id="PTHR21245">
    <property type="entry name" value="HETEROGENEOUS NUCLEAR RIBONUCLEOPROTEIN"/>
    <property type="match status" value="1"/>
</dbReference>
<evidence type="ECO:0000259" key="2">
    <source>
        <dbReference type="Pfam" id="PF00076"/>
    </source>
</evidence>
<accession>A0ABQ5ESC5</accession>
<comment type="caution">
    <text evidence="3">The sequence shown here is derived from an EMBL/GenBank/DDBJ whole genome shotgun (WGS) entry which is preliminary data.</text>
</comment>
<reference evidence="3" key="2">
    <citation type="submission" date="2022-01" db="EMBL/GenBank/DDBJ databases">
        <authorList>
            <person name="Yamashiro T."/>
            <person name="Shiraishi A."/>
            <person name="Satake H."/>
            <person name="Nakayama K."/>
        </authorList>
    </citation>
    <scope>NUCLEOTIDE SEQUENCE</scope>
</reference>
<protein>
    <submittedName>
        <fullName evidence="3">Heterogeneous nuclear ribonucleoprotein Q isoform X1</fullName>
    </submittedName>
</protein>
<proteinExistence type="predicted"/>
<evidence type="ECO:0000313" key="3">
    <source>
        <dbReference type="EMBL" id="GJT53916.1"/>
    </source>
</evidence>
<evidence type="ECO:0000313" key="4">
    <source>
        <dbReference type="Proteomes" id="UP001151760"/>
    </source>
</evidence>
<feature type="domain" description="RRM" evidence="2">
    <location>
        <begin position="51"/>
        <end position="110"/>
    </location>
</feature>
<evidence type="ECO:0000256" key="1">
    <source>
        <dbReference type="ARBA" id="ARBA00022884"/>
    </source>
</evidence>
<sequence length="115" mass="13358">MSARLKMFSMTFVNLLEKSPRPQDLIATAIKELNNRDSKIKCSTSQVKHKLFINNVPKSWTMDDMEKVIKKVRPGVKSVELLKDPQNSSRNRRSAFIRCYNHACADYSRQKMLKP</sequence>
<gene>
    <name evidence="3" type="ORF">Tco_0988970</name>
</gene>
<dbReference type="Gene3D" id="3.30.70.330">
    <property type="match status" value="1"/>
</dbReference>
<reference evidence="3" key="1">
    <citation type="journal article" date="2022" name="Int. J. Mol. Sci.">
        <title>Draft Genome of Tanacetum Coccineum: Genomic Comparison of Closely Related Tanacetum-Family Plants.</title>
        <authorList>
            <person name="Yamashiro T."/>
            <person name="Shiraishi A."/>
            <person name="Nakayama K."/>
            <person name="Satake H."/>
        </authorList>
    </citation>
    <scope>NUCLEOTIDE SEQUENCE</scope>
</reference>
<organism evidence="3 4">
    <name type="scientific">Tanacetum coccineum</name>
    <dbReference type="NCBI Taxonomy" id="301880"/>
    <lineage>
        <taxon>Eukaryota</taxon>
        <taxon>Viridiplantae</taxon>
        <taxon>Streptophyta</taxon>
        <taxon>Embryophyta</taxon>
        <taxon>Tracheophyta</taxon>
        <taxon>Spermatophyta</taxon>
        <taxon>Magnoliopsida</taxon>
        <taxon>eudicotyledons</taxon>
        <taxon>Gunneridae</taxon>
        <taxon>Pentapetalae</taxon>
        <taxon>asterids</taxon>
        <taxon>campanulids</taxon>
        <taxon>Asterales</taxon>
        <taxon>Asteraceae</taxon>
        <taxon>Asteroideae</taxon>
        <taxon>Anthemideae</taxon>
        <taxon>Anthemidinae</taxon>
        <taxon>Tanacetum</taxon>
    </lineage>
</organism>
<dbReference type="EMBL" id="BQNB010016628">
    <property type="protein sequence ID" value="GJT53916.1"/>
    <property type="molecule type" value="Genomic_DNA"/>
</dbReference>
<dbReference type="InterPro" id="IPR012677">
    <property type="entry name" value="Nucleotide-bd_a/b_plait_sf"/>
</dbReference>
<keyword evidence="3" id="KW-0687">Ribonucleoprotein</keyword>
<dbReference type="Proteomes" id="UP001151760">
    <property type="component" value="Unassembled WGS sequence"/>
</dbReference>